<keyword evidence="8" id="KW-0239">DNA-directed DNA polymerase</keyword>
<evidence type="ECO:0000256" key="8">
    <source>
        <dbReference type="ARBA" id="ARBA00022932"/>
    </source>
</evidence>
<dbReference type="InterPro" id="IPR041931">
    <property type="entry name" value="DNA_pol3_alpha_thumb_dom"/>
</dbReference>
<dbReference type="InterPro" id="IPR016195">
    <property type="entry name" value="Pol/histidinol_Pase-like"/>
</dbReference>
<keyword evidence="5 12" id="KW-0808">Transferase</keyword>
<dbReference type="Pfam" id="PF17657">
    <property type="entry name" value="DNA_pol3_finger"/>
    <property type="match status" value="1"/>
</dbReference>
<evidence type="ECO:0000313" key="12">
    <source>
        <dbReference type="EMBL" id="MZP30911.1"/>
    </source>
</evidence>
<dbReference type="InterPro" id="IPR011708">
    <property type="entry name" value="DNA_pol3_alpha_NTPase_dom"/>
</dbReference>
<feature type="domain" description="Polymerase/histidinol phosphatase N-terminal" evidence="11">
    <location>
        <begin position="19"/>
        <end position="86"/>
    </location>
</feature>
<organism evidence="12 13">
    <name type="scientific">Heliomicrobium undosum</name>
    <dbReference type="NCBI Taxonomy" id="121734"/>
    <lineage>
        <taxon>Bacteria</taxon>
        <taxon>Bacillati</taxon>
        <taxon>Bacillota</taxon>
        <taxon>Clostridia</taxon>
        <taxon>Eubacteriales</taxon>
        <taxon>Heliobacteriaceae</taxon>
        <taxon>Heliomicrobium</taxon>
    </lineage>
</organism>
<dbReference type="Pfam" id="PF01336">
    <property type="entry name" value="tRNA_anti-codon"/>
    <property type="match status" value="1"/>
</dbReference>
<dbReference type="NCBIfam" id="NF005298">
    <property type="entry name" value="PRK06826.1"/>
    <property type="match status" value="1"/>
</dbReference>
<dbReference type="Pfam" id="PF07733">
    <property type="entry name" value="DNA_pol3_alpha"/>
    <property type="match status" value="1"/>
</dbReference>
<comment type="subcellular location">
    <subcellularLocation>
        <location evidence="1">Cytoplasm</location>
    </subcellularLocation>
</comment>
<reference evidence="12 13" key="1">
    <citation type="submission" date="2020-01" db="EMBL/GenBank/DDBJ databases">
        <title>Whole-genome sequence of Heliobacterium undosum DSM 13378.</title>
        <authorList>
            <person name="Kyndt J.A."/>
            <person name="Meyer T.E."/>
        </authorList>
    </citation>
    <scope>NUCLEOTIDE SEQUENCE [LARGE SCALE GENOMIC DNA]</scope>
    <source>
        <strain evidence="12 13">DSM 13378</strain>
    </source>
</reference>
<dbReference type="InterPro" id="IPR004013">
    <property type="entry name" value="PHP_dom"/>
</dbReference>
<evidence type="ECO:0000256" key="9">
    <source>
        <dbReference type="ARBA" id="ARBA00025611"/>
    </source>
</evidence>
<dbReference type="NCBIfam" id="TIGR00594">
    <property type="entry name" value="polc"/>
    <property type="match status" value="1"/>
</dbReference>
<dbReference type="InterPro" id="IPR029460">
    <property type="entry name" value="DNAPol_HHH"/>
</dbReference>
<dbReference type="Proteomes" id="UP000463470">
    <property type="component" value="Unassembled WGS sequence"/>
</dbReference>
<dbReference type="SMART" id="SM00481">
    <property type="entry name" value="POLIIIAc"/>
    <property type="match status" value="1"/>
</dbReference>
<dbReference type="PANTHER" id="PTHR32294:SF0">
    <property type="entry name" value="DNA POLYMERASE III SUBUNIT ALPHA"/>
    <property type="match status" value="1"/>
</dbReference>
<dbReference type="CDD" id="cd12113">
    <property type="entry name" value="PHP_PolIIIA_DnaE3"/>
    <property type="match status" value="1"/>
</dbReference>
<comment type="function">
    <text evidence="9">DNA polymerase III is a complex, multichain enzyme responsible for most of the replicative synthesis in bacteria. This DNA polymerase also exhibits 3' to 5' exonuclease activity. The alpha chain is the DNA polymerase.</text>
</comment>
<dbReference type="InterPro" id="IPR004365">
    <property type="entry name" value="NA-bd_OB_tRNA"/>
</dbReference>
<dbReference type="GO" id="GO:0005737">
    <property type="term" value="C:cytoplasm"/>
    <property type="evidence" value="ECO:0007669"/>
    <property type="project" value="UniProtKB-SubCell"/>
</dbReference>
<dbReference type="Gene3D" id="3.20.20.140">
    <property type="entry name" value="Metal-dependent hydrolases"/>
    <property type="match status" value="1"/>
</dbReference>
<evidence type="ECO:0000256" key="3">
    <source>
        <dbReference type="ARBA" id="ARBA00012417"/>
    </source>
</evidence>
<dbReference type="InterPro" id="IPR040982">
    <property type="entry name" value="DNA_pol3_finger"/>
</dbReference>
<name>A0A845LDB4_9FIRM</name>
<keyword evidence="13" id="KW-1185">Reference proteome</keyword>
<comment type="caution">
    <text evidence="12">The sequence shown here is derived from an EMBL/GenBank/DDBJ whole genome shotgun (WGS) entry which is preliminary data.</text>
</comment>
<dbReference type="GO" id="GO:0008408">
    <property type="term" value="F:3'-5' exonuclease activity"/>
    <property type="evidence" value="ECO:0007669"/>
    <property type="project" value="InterPro"/>
</dbReference>
<evidence type="ECO:0000256" key="10">
    <source>
        <dbReference type="ARBA" id="ARBA00049244"/>
    </source>
</evidence>
<dbReference type="InterPro" id="IPR003141">
    <property type="entry name" value="Pol/His_phosphatase_N"/>
</dbReference>
<evidence type="ECO:0000313" key="13">
    <source>
        <dbReference type="Proteomes" id="UP000463470"/>
    </source>
</evidence>
<dbReference type="NCBIfam" id="NF004226">
    <property type="entry name" value="PRK05673.1"/>
    <property type="match status" value="1"/>
</dbReference>
<keyword evidence="7" id="KW-0235">DNA replication</keyword>
<dbReference type="EMBL" id="WXEY01000021">
    <property type="protein sequence ID" value="MZP30911.1"/>
    <property type="molecule type" value="Genomic_DNA"/>
</dbReference>
<sequence>MSSRVITSDIRKPNNSTFVHLHVHTEYSLLDGAARIGRLVDRAAELDMPALAITDHGVMYGVIDFYKKAKARGVKPIIGCEVYVASRTMLDRDPQKDSDQHHLVLLAKDLEGYRNLTALVSQAHTEGFYYKPRVDHDRLARHSKGLIALSACLAGEIPRLLLNSQERQARERAAFYRDIFGRDNYYIELQDHDIPEQKQANRSLIRLAGELGLGLVATNDVHYVERKDAYIQDVLMCIQMGKTLQDTDRMKFDGAEFYLKSAREMAALFGEVPGALSNSLAIAEACDLQFDFSKHHLPAYPIPDEPAFVQWRREHDRAPWPGVPWSDAEQYLTYLCSQGMAWRGCAKREDYRRRLAFELQTICRMGFAGYFLIVQDFCAFARREGILVGPGRGSAAGSLVAYVLGITDIDPIEYNLLFERFLNPERVSMPDIDIDFDFVRRGEVIDYVVHKYGSDRVAQIITFGTMAARAAVRDVGRVLNLPLADVDKVAKAIPAELGMTIEKAVEISPELQTLCQDQRIGHLVETARAIEGMPRHASTHAAGVVIAPSPLIDYLPVQRGSEEGVTTQFPKDTVEEIGLLKMDLLGLKTLTLIGDVINKIRRSRGLDLALKDLPLDDPKAYQLLSRADSLGVFQLESSGLRAILRELKPNSFDDIIALVALYRPGPLQSGMVDDFIRRKHGQTTVQYLHPALEPILKDTYGVILYQEQVMRIASELAGFTLGEADMLRRAMGKKKPEVIAGLRQQFVEGCVAHHISDKTAGDIFDLMEFFAGYGFNKSHSAAYALIAYQTAYLKANYPVEFMAGLLTSVADSSEKVAQYVDECQRLGIRVLPPDANASEIDFSVVADPLAGGLQIRFGLAAVKNVGRGAIDSILLARETGGPFTSLDDFCTRIDNRQANRRVLESLIKAGALSSLGKRRPLLQVLDKCMEVAARRQRDLATGQMNLFDFGGFGGGEEGWGESDGSGALSGFSGFSGGASAEMAVPLPEIADFPHREILAMEKELLGIYFSGHPLEELRPWLEQQITMTIARIQPDNDQQRVTLGGLIHALRRTTTKKGQLMAYFTLEDWSGGVDVLVFPRTFEKCAEKIQDDAAVILEGKIHYEEENKKIFCENLKVINPTMFDPTQPAAPVDPVTAAQTSAASDLAMALTGRNRETANGISANGEGEPNGEIPRPVLHLWISEASTDMAVREKLNAILRAHEGATPVQLNFLVDRKVDPPNSAFGVTPSPELRSALKEHFQEIRMKIV</sequence>
<evidence type="ECO:0000256" key="1">
    <source>
        <dbReference type="ARBA" id="ARBA00004496"/>
    </source>
</evidence>
<dbReference type="Gene3D" id="1.10.10.1600">
    <property type="entry name" value="Bacterial DNA polymerase III alpha subunit, thumb domain"/>
    <property type="match status" value="1"/>
</dbReference>
<dbReference type="SUPFAM" id="SSF89550">
    <property type="entry name" value="PHP domain-like"/>
    <property type="match status" value="1"/>
</dbReference>
<dbReference type="Gene3D" id="2.40.50.140">
    <property type="entry name" value="Nucleic acid-binding proteins"/>
    <property type="match status" value="1"/>
</dbReference>
<evidence type="ECO:0000256" key="2">
    <source>
        <dbReference type="ARBA" id="ARBA00009496"/>
    </source>
</evidence>
<protein>
    <recommendedName>
        <fullName evidence="4">DNA polymerase III subunit alpha</fullName>
        <ecNumber evidence="3">2.7.7.7</ecNumber>
    </recommendedName>
</protein>
<comment type="catalytic activity">
    <reaction evidence="10">
        <text>DNA(n) + a 2'-deoxyribonucleoside 5'-triphosphate = DNA(n+1) + diphosphate</text>
        <dbReference type="Rhea" id="RHEA:22508"/>
        <dbReference type="Rhea" id="RHEA-COMP:17339"/>
        <dbReference type="Rhea" id="RHEA-COMP:17340"/>
        <dbReference type="ChEBI" id="CHEBI:33019"/>
        <dbReference type="ChEBI" id="CHEBI:61560"/>
        <dbReference type="ChEBI" id="CHEBI:173112"/>
        <dbReference type="EC" id="2.7.7.7"/>
    </reaction>
</comment>
<dbReference type="EC" id="2.7.7.7" evidence="3"/>
<dbReference type="Gene3D" id="1.10.150.870">
    <property type="match status" value="1"/>
</dbReference>
<dbReference type="PANTHER" id="PTHR32294">
    <property type="entry name" value="DNA POLYMERASE III SUBUNIT ALPHA"/>
    <property type="match status" value="1"/>
</dbReference>
<evidence type="ECO:0000256" key="6">
    <source>
        <dbReference type="ARBA" id="ARBA00022695"/>
    </source>
</evidence>
<dbReference type="AlphaFoldDB" id="A0A845LDB4"/>
<evidence type="ECO:0000256" key="7">
    <source>
        <dbReference type="ARBA" id="ARBA00022705"/>
    </source>
</evidence>
<proteinExistence type="inferred from homology"/>
<evidence type="ECO:0000259" key="11">
    <source>
        <dbReference type="SMART" id="SM00481"/>
    </source>
</evidence>
<comment type="similarity">
    <text evidence="2">Belongs to the DNA polymerase type-C family. DnaE subfamily.</text>
</comment>
<accession>A0A845LDB4</accession>
<dbReference type="GO" id="GO:0003676">
    <property type="term" value="F:nucleic acid binding"/>
    <property type="evidence" value="ECO:0007669"/>
    <property type="project" value="InterPro"/>
</dbReference>
<dbReference type="OrthoDB" id="9803237at2"/>
<evidence type="ECO:0000256" key="5">
    <source>
        <dbReference type="ARBA" id="ARBA00022679"/>
    </source>
</evidence>
<dbReference type="Pfam" id="PF02811">
    <property type="entry name" value="PHP"/>
    <property type="match status" value="1"/>
</dbReference>
<gene>
    <name evidence="12" type="ORF">GTO91_14425</name>
</gene>
<keyword evidence="6 12" id="KW-0548">Nucleotidyltransferase</keyword>
<dbReference type="InterPro" id="IPR012340">
    <property type="entry name" value="NA-bd_OB-fold"/>
</dbReference>
<dbReference type="GO" id="GO:0006260">
    <property type="term" value="P:DNA replication"/>
    <property type="evidence" value="ECO:0007669"/>
    <property type="project" value="UniProtKB-KW"/>
</dbReference>
<evidence type="ECO:0000256" key="4">
    <source>
        <dbReference type="ARBA" id="ARBA00019114"/>
    </source>
</evidence>
<dbReference type="InterPro" id="IPR004805">
    <property type="entry name" value="DnaE2/DnaE/PolC"/>
</dbReference>
<dbReference type="Pfam" id="PF14579">
    <property type="entry name" value="HHH_6"/>
    <property type="match status" value="1"/>
</dbReference>
<dbReference type="GO" id="GO:0003887">
    <property type="term" value="F:DNA-directed DNA polymerase activity"/>
    <property type="evidence" value="ECO:0007669"/>
    <property type="project" value="UniProtKB-KW"/>
</dbReference>
<dbReference type="CDD" id="cd04485">
    <property type="entry name" value="DnaE_OBF"/>
    <property type="match status" value="1"/>
</dbReference>